<dbReference type="GO" id="GO:0009451">
    <property type="term" value="P:RNA modification"/>
    <property type="evidence" value="ECO:0007669"/>
    <property type="project" value="InterPro"/>
</dbReference>
<gene>
    <name evidence="5" type="ORF">LSAT_V11C400160950</name>
</gene>
<feature type="domain" description="CCHC-type" evidence="4">
    <location>
        <begin position="893"/>
        <end position="908"/>
    </location>
</feature>
<keyword evidence="1" id="KW-0677">Repeat</keyword>
<dbReference type="Pfam" id="PF13041">
    <property type="entry name" value="PPR_2"/>
    <property type="match status" value="2"/>
</dbReference>
<evidence type="ECO:0000313" key="6">
    <source>
        <dbReference type="Proteomes" id="UP000235145"/>
    </source>
</evidence>
<name>A0A9R1VUB2_LACSA</name>
<dbReference type="PANTHER" id="PTHR47926">
    <property type="entry name" value="PENTATRICOPEPTIDE REPEAT-CONTAINING PROTEIN"/>
    <property type="match status" value="1"/>
</dbReference>
<evidence type="ECO:0000256" key="1">
    <source>
        <dbReference type="ARBA" id="ARBA00022737"/>
    </source>
</evidence>
<accession>A0A9R1VUB2</accession>
<proteinExistence type="predicted"/>
<feature type="repeat" description="PPR" evidence="3">
    <location>
        <begin position="307"/>
        <end position="341"/>
    </location>
</feature>
<feature type="repeat" description="PPR" evidence="3">
    <location>
        <begin position="480"/>
        <end position="514"/>
    </location>
</feature>
<dbReference type="InterPro" id="IPR002885">
    <property type="entry name" value="PPR_rpt"/>
</dbReference>
<keyword evidence="6" id="KW-1185">Reference proteome</keyword>
<dbReference type="Pfam" id="PF20431">
    <property type="entry name" value="E_motif"/>
    <property type="match status" value="1"/>
</dbReference>
<feature type="repeat" description="PPR" evidence="3">
    <location>
        <begin position="342"/>
        <end position="376"/>
    </location>
</feature>
<organism evidence="5 6">
    <name type="scientific">Lactuca sativa</name>
    <name type="common">Garden lettuce</name>
    <dbReference type="NCBI Taxonomy" id="4236"/>
    <lineage>
        <taxon>Eukaryota</taxon>
        <taxon>Viridiplantae</taxon>
        <taxon>Streptophyta</taxon>
        <taxon>Embryophyta</taxon>
        <taxon>Tracheophyta</taxon>
        <taxon>Spermatophyta</taxon>
        <taxon>Magnoliopsida</taxon>
        <taxon>eudicotyledons</taxon>
        <taxon>Gunneridae</taxon>
        <taxon>Pentapetalae</taxon>
        <taxon>asterids</taxon>
        <taxon>campanulids</taxon>
        <taxon>Asterales</taxon>
        <taxon>Asteraceae</taxon>
        <taxon>Cichorioideae</taxon>
        <taxon>Cichorieae</taxon>
        <taxon>Lactucinae</taxon>
        <taxon>Lactuca</taxon>
    </lineage>
</organism>
<dbReference type="AlphaFoldDB" id="A0A9R1VUB2"/>
<dbReference type="InterPro" id="IPR011990">
    <property type="entry name" value="TPR-like_helical_dom_sf"/>
</dbReference>
<dbReference type="Pfam" id="PF01535">
    <property type="entry name" value="PPR"/>
    <property type="match status" value="3"/>
</dbReference>
<dbReference type="GO" id="GO:0008270">
    <property type="term" value="F:zinc ion binding"/>
    <property type="evidence" value="ECO:0007669"/>
    <property type="project" value="UniProtKB-KW"/>
</dbReference>
<dbReference type="PROSITE" id="PS51375">
    <property type="entry name" value="PPR"/>
    <property type="match status" value="4"/>
</dbReference>
<dbReference type="Gene3D" id="1.25.40.10">
    <property type="entry name" value="Tetratricopeptide repeat domain"/>
    <property type="match status" value="5"/>
</dbReference>
<dbReference type="PROSITE" id="PS50158">
    <property type="entry name" value="ZF_CCHC"/>
    <property type="match status" value="3"/>
</dbReference>
<protein>
    <recommendedName>
        <fullName evidence="4">CCHC-type domain-containing protein</fullName>
    </recommendedName>
</protein>
<comment type="caution">
    <text evidence="5">The sequence shown here is derived from an EMBL/GenBank/DDBJ whole genome shotgun (WGS) entry which is preliminary data.</text>
</comment>
<feature type="domain" description="CCHC-type" evidence="4">
    <location>
        <begin position="869"/>
        <end position="884"/>
    </location>
</feature>
<dbReference type="PANTHER" id="PTHR47926:SF424">
    <property type="entry name" value="PENTACOTRIPEPTIDE-REPEAT REGION OF PRORP DOMAIN-CONTAINING PROTEIN"/>
    <property type="match status" value="1"/>
</dbReference>
<evidence type="ECO:0000259" key="4">
    <source>
        <dbReference type="PROSITE" id="PS50158"/>
    </source>
</evidence>
<dbReference type="SMART" id="SM00343">
    <property type="entry name" value="ZnF_C2HC"/>
    <property type="match status" value="4"/>
</dbReference>
<keyword evidence="2" id="KW-0862">Zinc</keyword>
<dbReference type="Proteomes" id="UP000235145">
    <property type="component" value="Unassembled WGS sequence"/>
</dbReference>
<dbReference type="InterPro" id="IPR046960">
    <property type="entry name" value="PPR_At4g14850-like_plant"/>
</dbReference>
<dbReference type="GO" id="GO:0003723">
    <property type="term" value="F:RNA binding"/>
    <property type="evidence" value="ECO:0007669"/>
    <property type="project" value="InterPro"/>
</dbReference>
<dbReference type="EMBL" id="NBSK02000004">
    <property type="protein sequence ID" value="KAJ0211122.1"/>
    <property type="molecule type" value="Genomic_DNA"/>
</dbReference>
<dbReference type="NCBIfam" id="TIGR00756">
    <property type="entry name" value="PPR"/>
    <property type="match status" value="4"/>
</dbReference>
<dbReference type="SUPFAM" id="SSF57756">
    <property type="entry name" value="Retrovirus zinc finger-like domains"/>
    <property type="match status" value="2"/>
</dbReference>
<keyword evidence="2" id="KW-0863">Zinc-finger</keyword>
<evidence type="ECO:0000256" key="2">
    <source>
        <dbReference type="PROSITE-ProRule" id="PRU00047"/>
    </source>
</evidence>
<evidence type="ECO:0000256" key="3">
    <source>
        <dbReference type="PROSITE-ProRule" id="PRU00708"/>
    </source>
</evidence>
<dbReference type="InterPro" id="IPR036875">
    <property type="entry name" value="Znf_CCHC_sf"/>
</dbReference>
<evidence type="ECO:0000313" key="5">
    <source>
        <dbReference type="EMBL" id="KAJ0211122.1"/>
    </source>
</evidence>
<dbReference type="FunFam" id="1.25.40.10:FF:000344">
    <property type="entry name" value="Pentatricopeptide repeat-containing protein"/>
    <property type="match status" value="1"/>
</dbReference>
<dbReference type="FunFam" id="1.25.40.10:FF:000158">
    <property type="entry name" value="pentatricopeptide repeat-containing protein At2g33680"/>
    <property type="match status" value="1"/>
</dbReference>
<reference evidence="5 6" key="1">
    <citation type="journal article" date="2017" name="Nat. Commun.">
        <title>Genome assembly with in vitro proximity ligation data and whole-genome triplication in lettuce.</title>
        <authorList>
            <person name="Reyes-Chin-Wo S."/>
            <person name="Wang Z."/>
            <person name="Yang X."/>
            <person name="Kozik A."/>
            <person name="Arikit S."/>
            <person name="Song C."/>
            <person name="Xia L."/>
            <person name="Froenicke L."/>
            <person name="Lavelle D.O."/>
            <person name="Truco M.J."/>
            <person name="Xia R."/>
            <person name="Zhu S."/>
            <person name="Xu C."/>
            <person name="Xu H."/>
            <person name="Xu X."/>
            <person name="Cox K."/>
            <person name="Korf I."/>
            <person name="Meyers B.C."/>
            <person name="Michelmore R.W."/>
        </authorList>
    </citation>
    <scope>NUCLEOTIDE SEQUENCE [LARGE SCALE GENOMIC DNA]</scope>
    <source>
        <strain evidence="6">cv. Salinas</strain>
        <tissue evidence="5">Seedlings</tissue>
    </source>
</reference>
<feature type="repeat" description="PPR" evidence="3">
    <location>
        <begin position="445"/>
        <end position="479"/>
    </location>
</feature>
<dbReference type="InterPro" id="IPR046848">
    <property type="entry name" value="E_motif"/>
</dbReference>
<feature type="domain" description="CCHC-type" evidence="4">
    <location>
        <begin position="924"/>
        <end position="937"/>
    </location>
</feature>
<sequence length="985" mass="111217">MAGYNQMKRKLSYLVRTGFYIEALSLFSKLHFQSHPVDEFTFPFLLKACSKLKLLPHGQILHAHLTKTGFNSDIYTATSLTDMYFKFQFMGSALKVFDEITEPNTTLINVVVSGFSQNGYYKESLDIFRRVNSEYGLKPDSATIASLLSGCENDLKDGLQIHCWAFKIGVETDIYVATSLVTMYSNYKHPETASIVFKQIHNRNVTCYNAYLTGLLQNQNFQPVIETFKQMLQSSDENPNPVTFISVLSACSNLKNLKFGTQVHGLLIKLNLVLNVLTGTALLDMYSKCGYWHWAHDVFKNLEGVRNLITWNSMISGMMLNGEIETAIHLFSMLGSEGFKPDSATWNCMINGFSHLGKTHESFLFFKKMLETGESPSMKSITSLLSACASMFGFVSGKEIHGYVIRNGINHDEFVATALVDMYMKCSRPSWAFLVFNNLEIKPSDPVIWNAMISGYGRNGEIESAFEMFDWMLKENVKPNSSTFNCLLSCCSHSGKVEKSLEILRMMKCYDLVPGSEHYGSVIDVLGRSGRIDEARGVLLEIPEVSGSVLASLLGASKFYSDTKTGEEMARLLVELDPESTLPFVVLSSIYAEKGRWKDVEELRSEMDRRRLKKISGFSSVIFLRPNICLVYVHNFVFFIRLNPFCNFLSPSPMASSICSSFRAIIPQWTHTNKNFRYCLLLHCKRKHSFNFTPLTISSAFNDDSIPPTPNPKRSQMSYDPSEDLFGIYADLQPSSPLRVKEDDEVDNLEIKLSVRKKSKRVYHSPSPEVGLKISKALKARFGSSRSIHELNLLFVSWSLNAKTGLFTNRMKLIHGNPKLHAQRVAAIKKSKGSVDARKHASESMKAFFSNPENRRKRSISMKGVDFYCKNCGRLGHRRHYCPEVDQTDRRFRCSLCGEKGHNRRSCKTNESNSDKTSFNPPCCSVCGKPGHNRRTCLELQEISPTTKTQGIKKSPVDLKKRGYTCRLCGGEGHNLRTCPSTNIS</sequence>
<dbReference type="GO" id="GO:0099402">
    <property type="term" value="P:plant organ development"/>
    <property type="evidence" value="ECO:0007669"/>
    <property type="project" value="UniProtKB-ARBA"/>
</dbReference>
<dbReference type="InterPro" id="IPR001878">
    <property type="entry name" value="Znf_CCHC"/>
</dbReference>
<keyword evidence="2" id="KW-0479">Metal-binding</keyword>
<dbReference type="Gene3D" id="4.10.60.10">
    <property type="entry name" value="Zinc finger, CCHC-type"/>
    <property type="match status" value="2"/>
</dbReference>